<keyword evidence="3" id="KW-0274">FAD</keyword>
<dbReference type="InterPro" id="IPR045024">
    <property type="entry name" value="NDH-2"/>
</dbReference>
<evidence type="ECO:0000313" key="7">
    <source>
        <dbReference type="EMBL" id="KAF4470874.1"/>
    </source>
</evidence>
<evidence type="ECO:0000256" key="4">
    <source>
        <dbReference type="ARBA" id="ARBA00023002"/>
    </source>
</evidence>
<sequence>MSEKGREKVVIIGSGWGGYRLGYGIDYRKYDMTLISPENTSAVTPLLASAACGLFDPRLAHEPIRRKDFHAKYIKAFVVDINFDAQTLTCQPAFEQLKDERFEVEYDKVIITPGCRSNTFGIPGVAENAIFVKNVANANAVRSRLNDMLEMASLPGTSEARQRQLLHIVVVGGGPTGIEVAAELTDLFDGDVGVLFPHLKDKTSVSVHDVAPQILAPFDRKLSEYACTALKSNKVDVKLNSHILKVTPDTVETKEDGLTGYGMLIWATGNRSIPLIDQLNLRKTEQGLVRILTDDHLNAFSPDGAVMPNVFAMGDAADIEGGTLPTTAEVAIQKADYIIKLLNSGGKATQPFRYKQRSLVTYTGAWDGVIQGKREYTGYGAWLSWRSGNFFWTRSWRRRILMCYAWFMDWLDGREIIRN</sequence>
<feature type="domain" description="FAD/NAD(P)-binding" evidence="6">
    <location>
        <begin position="8"/>
        <end position="335"/>
    </location>
</feature>
<dbReference type="PANTHER" id="PTHR43706">
    <property type="entry name" value="NADH DEHYDROGENASE"/>
    <property type="match status" value="1"/>
</dbReference>
<protein>
    <submittedName>
        <fullName evidence="7">Disulfide oxidoreductase</fullName>
    </submittedName>
</protein>
<dbReference type="OrthoDB" id="3244603at2759"/>
<dbReference type="GO" id="GO:0005739">
    <property type="term" value="C:mitochondrion"/>
    <property type="evidence" value="ECO:0007669"/>
    <property type="project" value="TreeGrafter"/>
</dbReference>
<comment type="similarity">
    <text evidence="1">Belongs to the NADH dehydrogenase family.</text>
</comment>
<dbReference type="InterPro" id="IPR036188">
    <property type="entry name" value="FAD/NAD-bd_sf"/>
</dbReference>
<keyword evidence="8" id="KW-1185">Reference proteome</keyword>
<organism evidence="7 8">
    <name type="scientific">Fusarium albosuccineum</name>
    <dbReference type="NCBI Taxonomy" id="1237068"/>
    <lineage>
        <taxon>Eukaryota</taxon>
        <taxon>Fungi</taxon>
        <taxon>Dikarya</taxon>
        <taxon>Ascomycota</taxon>
        <taxon>Pezizomycotina</taxon>
        <taxon>Sordariomycetes</taxon>
        <taxon>Hypocreomycetidae</taxon>
        <taxon>Hypocreales</taxon>
        <taxon>Nectriaceae</taxon>
        <taxon>Fusarium</taxon>
        <taxon>Fusarium decemcellulare species complex</taxon>
    </lineage>
</organism>
<dbReference type="SUPFAM" id="SSF51905">
    <property type="entry name" value="FAD/NAD(P)-binding domain"/>
    <property type="match status" value="2"/>
</dbReference>
<evidence type="ECO:0000259" key="6">
    <source>
        <dbReference type="Pfam" id="PF07992"/>
    </source>
</evidence>
<evidence type="ECO:0000256" key="1">
    <source>
        <dbReference type="ARBA" id="ARBA00005272"/>
    </source>
</evidence>
<reference evidence="7 8" key="1">
    <citation type="submission" date="2020-01" db="EMBL/GenBank/DDBJ databases">
        <title>Identification and distribution of gene clusters putatively required for synthesis of sphingolipid metabolism inhibitors in phylogenetically diverse species of the filamentous fungus Fusarium.</title>
        <authorList>
            <person name="Kim H.-S."/>
            <person name="Busman M."/>
            <person name="Brown D.W."/>
            <person name="Divon H."/>
            <person name="Uhlig S."/>
            <person name="Proctor R.H."/>
        </authorList>
    </citation>
    <scope>NUCLEOTIDE SEQUENCE [LARGE SCALE GENOMIC DNA]</scope>
    <source>
        <strain evidence="7 8">NRRL 20459</strain>
    </source>
</reference>
<dbReference type="PRINTS" id="PR00469">
    <property type="entry name" value="PNDRDTASEII"/>
</dbReference>
<proteinExistence type="inferred from homology"/>
<evidence type="ECO:0000256" key="2">
    <source>
        <dbReference type="ARBA" id="ARBA00022630"/>
    </source>
</evidence>
<dbReference type="Gene3D" id="3.50.50.100">
    <property type="match status" value="1"/>
</dbReference>
<gene>
    <name evidence="7" type="ORF">FALBO_2214</name>
</gene>
<dbReference type="Pfam" id="PF07992">
    <property type="entry name" value="Pyr_redox_2"/>
    <property type="match status" value="1"/>
</dbReference>
<keyword evidence="4" id="KW-0560">Oxidoreductase</keyword>
<evidence type="ECO:0000256" key="3">
    <source>
        <dbReference type="ARBA" id="ARBA00022827"/>
    </source>
</evidence>
<dbReference type="AlphaFoldDB" id="A0A8H4LNY2"/>
<accession>A0A8H4LNY2</accession>
<evidence type="ECO:0000313" key="8">
    <source>
        <dbReference type="Proteomes" id="UP000554235"/>
    </source>
</evidence>
<dbReference type="EMBL" id="JAADYS010000281">
    <property type="protein sequence ID" value="KAF4470874.1"/>
    <property type="molecule type" value="Genomic_DNA"/>
</dbReference>
<comment type="caution">
    <text evidence="7">The sequence shown here is derived from an EMBL/GenBank/DDBJ whole genome shotgun (WGS) entry which is preliminary data.</text>
</comment>
<keyword evidence="5" id="KW-0520">NAD</keyword>
<dbReference type="GO" id="GO:0003954">
    <property type="term" value="F:NADH dehydrogenase activity"/>
    <property type="evidence" value="ECO:0007669"/>
    <property type="project" value="InterPro"/>
</dbReference>
<evidence type="ECO:0000256" key="5">
    <source>
        <dbReference type="ARBA" id="ARBA00023027"/>
    </source>
</evidence>
<dbReference type="PANTHER" id="PTHR43706:SF17">
    <property type="entry name" value="NADH DEHYDROGENASE (EUROFUNG)"/>
    <property type="match status" value="1"/>
</dbReference>
<dbReference type="InterPro" id="IPR023753">
    <property type="entry name" value="FAD/NAD-binding_dom"/>
</dbReference>
<dbReference type="PRINTS" id="PR00368">
    <property type="entry name" value="FADPNR"/>
</dbReference>
<name>A0A8H4LNY2_9HYPO</name>
<keyword evidence="2" id="KW-0285">Flavoprotein</keyword>
<dbReference type="Proteomes" id="UP000554235">
    <property type="component" value="Unassembled WGS sequence"/>
</dbReference>